<dbReference type="InterPro" id="IPR024418">
    <property type="entry name" value="DUF3862"/>
</dbReference>
<reference evidence="4" key="1">
    <citation type="journal article" date="2019" name="Int. J. Syst. Evol. Microbiol.">
        <title>The Global Catalogue of Microorganisms (GCM) 10K type strain sequencing project: providing services to taxonomists for standard genome sequencing and annotation.</title>
        <authorList>
            <consortium name="The Broad Institute Genomics Platform"/>
            <consortium name="The Broad Institute Genome Sequencing Center for Infectious Disease"/>
            <person name="Wu L."/>
            <person name="Ma J."/>
        </authorList>
    </citation>
    <scope>NUCLEOTIDE SEQUENCE [LARGE SCALE GENOMIC DNA]</scope>
    <source>
        <strain evidence="4">CCUG 67170</strain>
    </source>
</reference>
<dbReference type="Pfam" id="PF12978">
    <property type="entry name" value="DUF3862"/>
    <property type="match status" value="1"/>
</dbReference>
<comment type="caution">
    <text evidence="3">The sequence shown here is derived from an EMBL/GenBank/DDBJ whole genome shotgun (WGS) entry which is preliminary data.</text>
</comment>
<dbReference type="InterPro" id="IPR037873">
    <property type="entry name" value="BamE-like"/>
</dbReference>
<keyword evidence="4" id="KW-1185">Reference proteome</keyword>
<dbReference type="EMBL" id="JBHRZV010000002">
    <property type="protein sequence ID" value="MFC3927058.1"/>
    <property type="molecule type" value="Genomic_DNA"/>
</dbReference>
<name>A0ABV8CT05_9STRE</name>
<protein>
    <submittedName>
        <fullName evidence="3">DUF3862 domain-containing protein</fullName>
    </submittedName>
</protein>
<accession>A0ABV8CT05</accession>
<gene>
    <name evidence="3" type="ORF">ACFORF_00215</name>
</gene>
<evidence type="ECO:0000313" key="3">
    <source>
        <dbReference type="EMBL" id="MFC3927058.1"/>
    </source>
</evidence>
<keyword evidence="1 2" id="KW-0732">Signal</keyword>
<evidence type="ECO:0000256" key="1">
    <source>
        <dbReference type="ARBA" id="ARBA00022729"/>
    </source>
</evidence>
<organism evidence="3 4">
    <name type="scientific">Streptococcus caprae</name>
    <dbReference type="NCBI Taxonomy" id="1640501"/>
    <lineage>
        <taxon>Bacteria</taxon>
        <taxon>Bacillati</taxon>
        <taxon>Bacillota</taxon>
        <taxon>Bacilli</taxon>
        <taxon>Lactobacillales</taxon>
        <taxon>Streptococcaceae</taxon>
        <taxon>Streptococcus</taxon>
    </lineage>
</organism>
<dbReference type="Proteomes" id="UP001595807">
    <property type="component" value="Unassembled WGS sequence"/>
</dbReference>
<dbReference type="RefSeq" id="WP_380424157.1">
    <property type="nucleotide sequence ID" value="NZ_JBHRZV010000002.1"/>
</dbReference>
<dbReference type="Gene3D" id="3.30.1450.10">
    <property type="match status" value="2"/>
</dbReference>
<proteinExistence type="predicted"/>
<dbReference type="PROSITE" id="PS51257">
    <property type="entry name" value="PROKAR_LIPOPROTEIN"/>
    <property type="match status" value="1"/>
</dbReference>
<sequence length="210" mass="22627">MKKFTTTLLLLFSLSLVGCSSTKEEVTTTEASVKETANDFKAAHEELRLAFNQVQLGQEANEFAGGSSLSQLEGLFGTPNKHETLKAGDVDLDAYTWTADSVTISAQLYKDSAVAASISNFAFNRQPSISLEKYQGLSQGMTYTQVTDKLGEPDVVSKSVSTGRQDIQAIWVSGLYTNSGGKIELTFEQNGLTTMTQVGLISNEAVTTTK</sequence>
<feature type="signal peptide" evidence="2">
    <location>
        <begin position="1"/>
        <end position="22"/>
    </location>
</feature>
<feature type="chain" id="PRO_5047381463" evidence="2">
    <location>
        <begin position="23"/>
        <end position="210"/>
    </location>
</feature>
<evidence type="ECO:0000256" key="2">
    <source>
        <dbReference type="SAM" id="SignalP"/>
    </source>
</evidence>
<evidence type="ECO:0000313" key="4">
    <source>
        <dbReference type="Proteomes" id="UP001595807"/>
    </source>
</evidence>